<feature type="compositionally biased region" description="Polar residues" evidence="1">
    <location>
        <begin position="9"/>
        <end position="18"/>
    </location>
</feature>
<feature type="region of interest" description="Disordered" evidence="1">
    <location>
        <begin position="1"/>
        <end position="24"/>
    </location>
</feature>
<dbReference type="AlphaFoldDB" id="A0AAD5UDH0"/>
<feature type="compositionally biased region" description="Acidic residues" evidence="1">
    <location>
        <begin position="447"/>
        <end position="465"/>
    </location>
</feature>
<feature type="region of interest" description="Disordered" evidence="1">
    <location>
        <begin position="445"/>
        <end position="488"/>
    </location>
</feature>
<name>A0AAD5UDH0_9FUNG</name>
<evidence type="ECO:0000256" key="1">
    <source>
        <dbReference type="SAM" id="MobiDB-lite"/>
    </source>
</evidence>
<dbReference type="Proteomes" id="UP001210925">
    <property type="component" value="Unassembled WGS sequence"/>
</dbReference>
<evidence type="ECO:0000313" key="3">
    <source>
        <dbReference type="Proteomes" id="UP001210925"/>
    </source>
</evidence>
<evidence type="ECO:0000313" key="2">
    <source>
        <dbReference type="EMBL" id="KAJ3251677.1"/>
    </source>
</evidence>
<dbReference type="GO" id="GO:0033615">
    <property type="term" value="P:mitochondrial proton-transporting ATP synthase complex assembly"/>
    <property type="evidence" value="ECO:0007669"/>
    <property type="project" value="TreeGrafter"/>
</dbReference>
<sequence>MNRLRRFTTRSPKLQKTPAQAKFDQTKENLASKLKESEKGFFTRLEDRFEEKRLKAEEEALAKGKRLTPEMKKMADKFFDAKENQIQREKLVKEALYEGYFDNAKEIALKGAKLWEAPQYMRPVQISPKIADLKGQTFDGTDISLWKLVPQAKASLISFHFNQFGEPHVASFLEPFIKEFGGDERVKVLEINVVEQVIKSPILKFVTPYLKWKMAADRKKRYMILNQSIVEQRRTMGMHNNALGWVNLVDSAGNIRWQAHGIATLGELDTLIKSTRKLCEAAPKKNVPMNMQPSTPYMKMGINPNAQRSFATPTPQYMQRPMGVQPGSVDMQAYQKMMQNQSTPNLQNSPAYQLQQAQMMRAMQYQRQQMMGQQRIQVPGKMVQGTPMNPNPLKRPITLPNLSQIPRPNTILPALNTYAPRMKRGHTALVAPNVVEQKPKRNKFVEEASDEDEEFIASDEDDSEEEGGRTLRSRVREANTPVQAPEPALPPEAAAFELKKRRMLSTTKHDFEKINMYRLENFAGVQEVLVPIKIELEVDGYKIVDQFTWNLNEQVISTDKFAEYFCDDLDLNPQVYIPTVSRSIRSQIEEYKLYYQVQDAPVPEDTRIVIRLDINVGKVHLRDRFEWDLASTLNPEDFATNLVADLRLGGEFISLISHSIREQIHQFKQNGDFDSTFAIEKPFRSEEEAMSWAPFVDCGDQEETEEFTIEQDRKARLLRRQLRLNQQTKRKPYDYRPNSQHIQLLPPNVRETWRCSWCKCTAMKTTGFRDGPDGELTLCKSCGSYYETNQELPTHRHMMFK</sequence>
<dbReference type="Pfam" id="PF05176">
    <property type="entry name" value="ATP-synt_10"/>
    <property type="match status" value="1"/>
</dbReference>
<keyword evidence="3" id="KW-1185">Reference proteome</keyword>
<dbReference type="PANTHER" id="PTHR28106:SF1">
    <property type="entry name" value="MITOCHONDRIAL ATPASE COMPLEX SUBUNIT ATP10"/>
    <property type="match status" value="1"/>
</dbReference>
<proteinExistence type="predicted"/>
<dbReference type="EMBL" id="JADGKB010000172">
    <property type="protein sequence ID" value="KAJ3251677.1"/>
    <property type="molecule type" value="Genomic_DNA"/>
</dbReference>
<reference evidence="2" key="1">
    <citation type="submission" date="2020-05" db="EMBL/GenBank/DDBJ databases">
        <title>Phylogenomic resolution of chytrid fungi.</title>
        <authorList>
            <person name="Stajich J.E."/>
            <person name="Amses K."/>
            <person name="Simmons R."/>
            <person name="Seto K."/>
            <person name="Myers J."/>
            <person name="Bonds A."/>
            <person name="Quandt C.A."/>
            <person name="Barry K."/>
            <person name="Liu P."/>
            <person name="Grigoriev I."/>
            <person name="Longcore J.E."/>
            <person name="James T.Y."/>
        </authorList>
    </citation>
    <scope>NUCLEOTIDE SEQUENCE</scope>
    <source>
        <strain evidence="2">PLAUS21</strain>
    </source>
</reference>
<gene>
    <name evidence="2" type="primary">SMARCB1_1</name>
    <name evidence="2" type="ORF">HK103_002200</name>
</gene>
<dbReference type="InterPro" id="IPR007849">
    <property type="entry name" value="ATP10"/>
</dbReference>
<dbReference type="InterPro" id="IPR006939">
    <property type="entry name" value="SNF5"/>
</dbReference>
<protein>
    <submittedName>
        <fullName evidence="2">SWI SNF, matrix associated, actin dependent regulator of chromatin, sub b, member 1</fullName>
    </submittedName>
</protein>
<dbReference type="PANTHER" id="PTHR28106">
    <property type="entry name" value="MITOCHONDRIAL ATPASE COMPLEX SUBUNIT ATP10"/>
    <property type="match status" value="1"/>
</dbReference>
<feature type="compositionally biased region" description="Basic and acidic residues" evidence="1">
    <location>
        <begin position="466"/>
        <end position="477"/>
    </location>
</feature>
<comment type="caution">
    <text evidence="2">The sequence shown here is derived from an EMBL/GenBank/DDBJ whole genome shotgun (WGS) entry which is preliminary data.</text>
</comment>
<dbReference type="Pfam" id="PF04855">
    <property type="entry name" value="SNF5"/>
    <property type="match status" value="1"/>
</dbReference>
<dbReference type="GO" id="GO:0006338">
    <property type="term" value="P:chromatin remodeling"/>
    <property type="evidence" value="ECO:0007669"/>
    <property type="project" value="InterPro"/>
</dbReference>
<dbReference type="GO" id="GO:0005743">
    <property type="term" value="C:mitochondrial inner membrane"/>
    <property type="evidence" value="ECO:0007669"/>
    <property type="project" value="TreeGrafter"/>
</dbReference>
<dbReference type="GO" id="GO:0000228">
    <property type="term" value="C:nuclear chromosome"/>
    <property type="evidence" value="ECO:0007669"/>
    <property type="project" value="InterPro"/>
</dbReference>
<organism evidence="2 3">
    <name type="scientific">Boothiomyces macroporosus</name>
    <dbReference type="NCBI Taxonomy" id="261099"/>
    <lineage>
        <taxon>Eukaryota</taxon>
        <taxon>Fungi</taxon>
        <taxon>Fungi incertae sedis</taxon>
        <taxon>Chytridiomycota</taxon>
        <taxon>Chytridiomycota incertae sedis</taxon>
        <taxon>Chytridiomycetes</taxon>
        <taxon>Rhizophydiales</taxon>
        <taxon>Terramycetaceae</taxon>
        <taxon>Boothiomyces</taxon>
    </lineage>
</organism>
<accession>A0AAD5UDH0</accession>